<dbReference type="RefSeq" id="WP_138851269.1">
    <property type="nucleotide sequence ID" value="NZ_CP040710.1"/>
</dbReference>
<organism evidence="2 3">
    <name type="scientific">Aggregatimonas sangjinii</name>
    <dbReference type="NCBI Taxonomy" id="2583587"/>
    <lineage>
        <taxon>Bacteria</taxon>
        <taxon>Pseudomonadati</taxon>
        <taxon>Bacteroidota</taxon>
        <taxon>Flavobacteriia</taxon>
        <taxon>Flavobacteriales</taxon>
        <taxon>Flavobacteriaceae</taxon>
        <taxon>Aggregatimonas</taxon>
    </lineage>
</organism>
<evidence type="ECO:0008006" key="4">
    <source>
        <dbReference type="Google" id="ProtNLM"/>
    </source>
</evidence>
<evidence type="ECO:0000256" key="1">
    <source>
        <dbReference type="SAM" id="Phobius"/>
    </source>
</evidence>
<name>A0A5B7SK99_9FLAO</name>
<reference evidence="2 3" key="1">
    <citation type="submission" date="2019-05" db="EMBL/GenBank/DDBJ databases">
        <title>Genome sequencing of F202Z8.</title>
        <authorList>
            <person name="Kwon Y.M."/>
        </authorList>
    </citation>
    <scope>NUCLEOTIDE SEQUENCE [LARGE SCALE GENOMIC DNA]</scope>
    <source>
        <strain evidence="2 3">F202Z8</strain>
    </source>
</reference>
<keyword evidence="1" id="KW-0812">Transmembrane</keyword>
<sequence length="142" mass="16501">MELPFYKLLFDFGLLVLIWMVQLVVYPSFIFMDRQHLIVWHTKYTMGISIIVIPLMLAQLILSLLLFSRGISFFKGIDVFLVLLVWVLTFTIFVPAHRAIANGQSNELLLGRIVTKNWYRTIIWTVIFLFNLINSVGGSDVY</sequence>
<feature type="transmembrane region" description="Helical" evidence="1">
    <location>
        <begin position="79"/>
        <end position="97"/>
    </location>
</feature>
<feature type="transmembrane region" description="Helical" evidence="1">
    <location>
        <begin position="44"/>
        <end position="67"/>
    </location>
</feature>
<protein>
    <recommendedName>
        <fullName evidence="4">DUF4149 domain-containing protein</fullName>
    </recommendedName>
</protein>
<feature type="transmembrane region" description="Helical" evidence="1">
    <location>
        <begin position="12"/>
        <end position="32"/>
    </location>
</feature>
<keyword evidence="3" id="KW-1185">Reference proteome</keyword>
<gene>
    <name evidence="2" type="ORF">FGM00_01820</name>
</gene>
<proteinExistence type="predicted"/>
<evidence type="ECO:0000313" key="3">
    <source>
        <dbReference type="Proteomes" id="UP000310017"/>
    </source>
</evidence>
<evidence type="ECO:0000313" key="2">
    <source>
        <dbReference type="EMBL" id="QCW98914.1"/>
    </source>
</evidence>
<keyword evidence="1" id="KW-0472">Membrane</keyword>
<dbReference type="AlphaFoldDB" id="A0A5B7SK99"/>
<feature type="transmembrane region" description="Helical" evidence="1">
    <location>
        <begin position="118"/>
        <end position="137"/>
    </location>
</feature>
<dbReference type="Proteomes" id="UP000310017">
    <property type="component" value="Chromosome"/>
</dbReference>
<dbReference type="OrthoDB" id="883418at2"/>
<dbReference type="EMBL" id="CP040710">
    <property type="protein sequence ID" value="QCW98914.1"/>
    <property type="molecule type" value="Genomic_DNA"/>
</dbReference>
<dbReference type="KEGG" id="asag:FGM00_01820"/>
<accession>A0A5B7SK99</accession>
<keyword evidence="1" id="KW-1133">Transmembrane helix</keyword>